<dbReference type="AlphaFoldDB" id="A0A834YIS4"/>
<evidence type="ECO:0000256" key="7">
    <source>
        <dbReference type="ARBA" id="ARBA00022927"/>
    </source>
</evidence>
<feature type="transmembrane region" description="Helical" evidence="11">
    <location>
        <begin position="172"/>
        <end position="192"/>
    </location>
</feature>
<keyword evidence="4" id="KW-0813">Transport</keyword>
<feature type="transmembrane region" description="Helical" evidence="11">
    <location>
        <begin position="144"/>
        <end position="166"/>
    </location>
</feature>
<organism evidence="12 13">
    <name type="scientific">Tetracentron sinense</name>
    <name type="common">Spur-leaf</name>
    <dbReference type="NCBI Taxonomy" id="13715"/>
    <lineage>
        <taxon>Eukaryota</taxon>
        <taxon>Viridiplantae</taxon>
        <taxon>Streptophyta</taxon>
        <taxon>Embryophyta</taxon>
        <taxon>Tracheophyta</taxon>
        <taxon>Spermatophyta</taxon>
        <taxon>Magnoliopsida</taxon>
        <taxon>Trochodendrales</taxon>
        <taxon>Trochodendraceae</taxon>
        <taxon>Tetracentron</taxon>
    </lineage>
</organism>
<evidence type="ECO:0000256" key="9">
    <source>
        <dbReference type="ARBA" id="ARBA00023034"/>
    </source>
</evidence>
<sequence length="234" mass="25921">MYKNAGGHDGVSRSPLNPQANPFGNALYETGSDLIRGELGAYGERLLGTSSEYVQTNGHWIRITERVGGKLSYKPPIYDINAPDLYIPLMAFGTYMVLAGFLLGLHGKFSPEALSIQFTKGMIGWLLQVLLLKATLHSLGSVEAPLLDAVAYGGYAFTGVALALLAKIVWSYSYYIVIMWGCFCMGVFLVKIMKRVLFAEVRIYDKYSSKRHYLLLFMALAQIPLLFWLGNIGV</sequence>
<dbReference type="GO" id="GO:0030134">
    <property type="term" value="C:COPII-coated ER to Golgi transport vesicle"/>
    <property type="evidence" value="ECO:0007669"/>
    <property type="project" value="TreeGrafter"/>
</dbReference>
<comment type="similarity">
    <text evidence="3">Belongs to the YIF1 family.</text>
</comment>
<accession>A0A834YIS4</accession>
<dbReference type="GO" id="GO:0015031">
    <property type="term" value="P:protein transport"/>
    <property type="evidence" value="ECO:0007669"/>
    <property type="project" value="UniProtKB-KW"/>
</dbReference>
<dbReference type="EMBL" id="JABCRI010000019">
    <property type="protein sequence ID" value="KAF8389232.1"/>
    <property type="molecule type" value="Genomic_DNA"/>
</dbReference>
<reference evidence="12 13" key="1">
    <citation type="submission" date="2020-04" db="EMBL/GenBank/DDBJ databases">
        <title>Plant Genome Project.</title>
        <authorList>
            <person name="Zhang R.-G."/>
        </authorList>
    </citation>
    <scope>NUCLEOTIDE SEQUENCE [LARGE SCALE GENOMIC DNA]</scope>
    <source>
        <strain evidence="12">YNK0</strain>
        <tissue evidence="12">Leaf</tissue>
    </source>
</reference>
<dbReference type="GO" id="GO:0000139">
    <property type="term" value="C:Golgi membrane"/>
    <property type="evidence" value="ECO:0007669"/>
    <property type="project" value="UniProtKB-SubCell"/>
</dbReference>
<evidence type="ECO:0000313" key="13">
    <source>
        <dbReference type="Proteomes" id="UP000655225"/>
    </source>
</evidence>
<dbReference type="Pfam" id="PF03878">
    <property type="entry name" value="YIF1"/>
    <property type="match status" value="1"/>
</dbReference>
<keyword evidence="6" id="KW-0256">Endoplasmic reticulum</keyword>
<evidence type="ECO:0000256" key="8">
    <source>
        <dbReference type="ARBA" id="ARBA00022989"/>
    </source>
</evidence>
<evidence type="ECO:0000313" key="12">
    <source>
        <dbReference type="EMBL" id="KAF8389232.1"/>
    </source>
</evidence>
<dbReference type="OrthoDB" id="337750at2759"/>
<evidence type="ECO:0000256" key="11">
    <source>
        <dbReference type="SAM" id="Phobius"/>
    </source>
</evidence>
<evidence type="ECO:0000256" key="10">
    <source>
        <dbReference type="ARBA" id="ARBA00023136"/>
    </source>
</evidence>
<dbReference type="GO" id="GO:0006888">
    <property type="term" value="P:endoplasmic reticulum to Golgi vesicle-mediated transport"/>
    <property type="evidence" value="ECO:0007669"/>
    <property type="project" value="InterPro"/>
</dbReference>
<keyword evidence="5 11" id="KW-0812">Transmembrane</keyword>
<evidence type="ECO:0000256" key="2">
    <source>
        <dbReference type="ARBA" id="ARBA00004653"/>
    </source>
</evidence>
<dbReference type="GO" id="GO:0005789">
    <property type="term" value="C:endoplasmic reticulum membrane"/>
    <property type="evidence" value="ECO:0007669"/>
    <property type="project" value="UniProtKB-SubCell"/>
</dbReference>
<keyword evidence="8 11" id="KW-1133">Transmembrane helix</keyword>
<feature type="transmembrane region" description="Helical" evidence="11">
    <location>
        <begin position="213"/>
        <end position="230"/>
    </location>
</feature>
<name>A0A834YIS4_TETSI</name>
<protein>
    <submittedName>
        <fullName evidence="12">Uncharacterized protein</fullName>
    </submittedName>
</protein>
<dbReference type="InterPro" id="IPR005578">
    <property type="entry name" value="Yif1_fam"/>
</dbReference>
<evidence type="ECO:0000256" key="6">
    <source>
        <dbReference type="ARBA" id="ARBA00022824"/>
    </source>
</evidence>
<keyword evidence="7" id="KW-0653">Protein transport</keyword>
<evidence type="ECO:0000256" key="1">
    <source>
        <dbReference type="ARBA" id="ARBA00004477"/>
    </source>
</evidence>
<evidence type="ECO:0000256" key="3">
    <source>
        <dbReference type="ARBA" id="ARBA00009727"/>
    </source>
</evidence>
<evidence type="ECO:0000256" key="5">
    <source>
        <dbReference type="ARBA" id="ARBA00022692"/>
    </source>
</evidence>
<comment type="caution">
    <text evidence="12">The sequence shown here is derived from an EMBL/GenBank/DDBJ whole genome shotgun (WGS) entry which is preliminary data.</text>
</comment>
<dbReference type="PANTHER" id="PTHR14083:SF3">
    <property type="entry name" value="PROTEIN YIF1B-LIKE"/>
    <property type="match status" value="1"/>
</dbReference>
<feature type="transmembrane region" description="Helical" evidence="11">
    <location>
        <begin position="85"/>
        <end position="107"/>
    </location>
</feature>
<dbReference type="OMA" id="CFHWSLL"/>
<keyword evidence="9" id="KW-0333">Golgi apparatus</keyword>
<dbReference type="Proteomes" id="UP000655225">
    <property type="component" value="Unassembled WGS sequence"/>
</dbReference>
<keyword evidence="13" id="KW-1185">Reference proteome</keyword>
<proteinExistence type="inferred from homology"/>
<comment type="subcellular location">
    <subcellularLocation>
        <location evidence="1">Endoplasmic reticulum membrane</location>
        <topology evidence="1">Multi-pass membrane protein</topology>
    </subcellularLocation>
    <subcellularLocation>
        <location evidence="2">Golgi apparatus membrane</location>
        <topology evidence="2">Multi-pass membrane protein</topology>
    </subcellularLocation>
</comment>
<dbReference type="GO" id="GO:0005793">
    <property type="term" value="C:endoplasmic reticulum-Golgi intermediate compartment"/>
    <property type="evidence" value="ECO:0007669"/>
    <property type="project" value="TreeGrafter"/>
</dbReference>
<keyword evidence="10 11" id="KW-0472">Membrane</keyword>
<dbReference type="PANTHER" id="PTHR14083">
    <property type="entry name" value="YIP1 INTERACTING FACTOR HOMOLOG YIF1 PROTEIN"/>
    <property type="match status" value="1"/>
</dbReference>
<gene>
    <name evidence="12" type="ORF">HHK36_025925</name>
</gene>
<evidence type="ECO:0000256" key="4">
    <source>
        <dbReference type="ARBA" id="ARBA00022448"/>
    </source>
</evidence>